<gene>
    <name evidence="6" type="ORF">ILEXP_LOCUS39485</name>
    <name evidence="7" type="ORF">ILEXP_LOCUS39486</name>
</gene>
<dbReference type="CDD" id="cd00170">
    <property type="entry name" value="SEC14"/>
    <property type="match status" value="1"/>
</dbReference>
<dbReference type="Proteomes" id="UP001642360">
    <property type="component" value="Unassembled WGS sequence"/>
</dbReference>
<dbReference type="InterPro" id="IPR036273">
    <property type="entry name" value="CRAL/TRIO_N_dom_sf"/>
</dbReference>
<evidence type="ECO:0000256" key="2">
    <source>
        <dbReference type="ARBA" id="ARBA00022448"/>
    </source>
</evidence>
<accession>A0ABC8TKL3</accession>
<evidence type="ECO:0000256" key="1">
    <source>
        <dbReference type="ARBA" id="ARBA00004370"/>
    </source>
</evidence>
<name>A0ABC8TKL3_9AQUA</name>
<dbReference type="InterPro" id="IPR001251">
    <property type="entry name" value="CRAL-TRIO_dom"/>
</dbReference>
<dbReference type="InterPro" id="IPR011074">
    <property type="entry name" value="CRAL/TRIO_N_dom"/>
</dbReference>
<evidence type="ECO:0000256" key="3">
    <source>
        <dbReference type="ARBA" id="ARBA00023136"/>
    </source>
</evidence>
<dbReference type="Pfam" id="PF25099">
    <property type="entry name" value="GOLD_PATL1_C"/>
    <property type="match status" value="1"/>
</dbReference>
<dbReference type="PANTHER" id="PTHR45932">
    <property type="entry name" value="PATELLIN-1"/>
    <property type="match status" value="1"/>
</dbReference>
<dbReference type="InterPro" id="IPR036865">
    <property type="entry name" value="CRAL-TRIO_dom_sf"/>
</dbReference>
<dbReference type="SUPFAM" id="SSF46938">
    <property type="entry name" value="CRAL/TRIO N-terminal domain"/>
    <property type="match status" value="1"/>
</dbReference>
<dbReference type="Pfam" id="PF03765">
    <property type="entry name" value="CRAL_TRIO_N"/>
    <property type="match status" value="1"/>
</dbReference>
<evidence type="ECO:0000313" key="8">
    <source>
        <dbReference type="Proteomes" id="UP001642360"/>
    </source>
</evidence>
<keyword evidence="8" id="KW-1185">Reference proteome</keyword>
<dbReference type="PANTHER" id="PTHR45932:SF3">
    <property type="entry name" value="PATELLIN-4-LIKE"/>
    <property type="match status" value="1"/>
</dbReference>
<evidence type="ECO:0000313" key="7">
    <source>
        <dbReference type="EMBL" id="CAK9169995.1"/>
    </source>
</evidence>
<evidence type="ECO:0000256" key="4">
    <source>
        <dbReference type="SAM" id="MobiDB-lite"/>
    </source>
</evidence>
<dbReference type="EMBL" id="CAUOFW020005414">
    <property type="protein sequence ID" value="CAK9169994.1"/>
    <property type="molecule type" value="Genomic_DNA"/>
</dbReference>
<feature type="domain" description="CRAL-TRIO" evidence="5">
    <location>
        <begin position="147"/>
        <end position="324"/>
    </location>
</feature>
<dbReference type="InterPro" id="IPR056794">
    <property type="entry name" value="PATL1-6_C_GOLD"/>
</dbReference>
<dbReference type="InterPro" id="IPR044834">
    <property type="entry name" value="PATL"/>
</dbReference>
<evidence type="ECO:0000259" key="5">
    <source>
        <dbReference type="PROSITE" id="PS50191"/>
    </source>
</evidence>
<protein>
    <recommendedName>
        <fullName evidence="5">CRAL-TRIO domain-containing protein</fullName>
    </recommendedName>
</protein>
<dbReference type="EMBL" id="CAUOFW020005414">
    <property type="protein sequence ID" value="CAK9169995.1"/>
    <property type="molecule type" value="Genomic_DNA"/>
</dbReference>
<dbReference type="SMART" id="SM00516">
    <property type="entry name" value="SEC14"/>
    <property type="match status" value="1"/>
</dbReference>
<proteinExistence type="predicted"/>
<dbReference type="AlphaFoldDB" id="A0ABC8TKL3"/>
<comment type="caution">
    <text evidence="7">The sequence shown here is derived from an EMBL/GenBank/DDBJ whole genome shotgun (WGS) entry which is preliminary data.</text>
</comment>
<dbReference type="GO" id="GO:0016020">
    <property type="term" value="C:membrane"/>
    <property type="evidence" value="ECO:0007669"/>
    <property type="project" value="UniProtKB-SubCell"/>
</dbReference>
<dbReference type="SMART" id="SM01100">
    <property type="entry name" value="CRAL_TRIO_N"/>
    <property type="match status" value="1"/>
</dbReference>
<feature type="region of interest" description="Disordered" evidence="4">
    <location>
        <begin position="1"/>
        <end position="27"/>
    </location>
</feature>
<keyword evidence="3" id="KW-0472">Membrane</keyword>
<reference evidence="7 8" key="1">
    <citation type="submission" date="2024-02" db="EMBL/GenBank/DDBJ databases">
        <authorList>
            <person name="Vignale AGUSTIN F."/>
            <person name="Sosa J E."/>
            <person name="Modenutti C."/>
        </authorList>
    </citation>
    <scope>NUCLEOTIDE SEQUENCE [LARGE SCALE GENOMIC DNA]</scope>
</reference>
<comment type="subcellular location">
    <subcellularLocation>
        <location evidence="1">Membrane</location>
    </subcellularLocation>
</comment>
<keyword evidence="2" id="KW-0813">Transport</keyword>
<sequence length="440" mass="50794">MEMSEENLFPSKANADDDSHNDQETEKEILESIAQEDENLASNDLNHSRKKALLEFRCRVEDAILSNYLLGKSHGKSFSRGNYRAKENLRDITLWGIPLLPSNGHEGTDVVLMKFLKAKDFKVSDAFHMLRKTLEWRMEINAEGIHEENFGPDLENMGYINGVDKRGRPVGYNVYWSINDKEVIKKRFERKEKSKEYLKWKVQFMENGIQKLSFKPGGVDSMIQITDLKNTPGPGPAMREILCVSKKTMLLLHENYPGLVFRNIIVNVPLWFLAFHVLHSMFINQRNKSKFIFARPSKVIETLLKYISPENIPVQYGGLKIENDVDFSPDDKVLEFNVKGGGIENIQIPMAEVGVTVVWDVTVVGYEVSYKDEFVPDDDCSYKILLHNEKKMGETVRNSFHIREPGKIVITIVNRTFKKKRVFMRYKSKPTVPLYNFSSR</sequence>
<feature type="compositionally biased region" description="Basic and acidic residues" evidence="4">
    <location>
        <begin position="14"/>
        <end position="27"/>
    </location>
</feature>
<dbReference type="SUPFAM" id="SSF52087">
    <property type="entry name" value="CRAL/TRIO domain"/>
    <property type="match status" value="1"/>
</dbReference>
<dbReference type="Gene3D" id="3.40.525.10">
    <property type="entry name" value="CRAL-TRIO lipid binding domain"/>
    <property type="match status" value="1"/>
</dbReference>
<organism evidence="7 8">
    <name type="scientific">Ilex paraguariensis</name>
    <name type="common">yerba mate</name>
    <dbReference type="NCBI Taxonomy" id="185542"/>
    <lineage>
        <taxon>Eukaryota</taxon>
        <taxon>Viridiplantae</taxon>
        <taxon>Streptophyta</taxon>
        <taxon>Embryophyta</taxon>
        <taxon>Tracheophyta</taxon>
        <taxon>Spermatophyta</taxon>
        <taxon>Magnoliopsida</taxon>
        <taxon>eudicotyledons</taxon>
        <taxon>Gunneridae</taxon>
        <taxon>Pentapetalae</taxon>
        <taxon>asterids</taxon>
        <taxon>campanulids</taxon>
        <taxon>Aquifoliales</taxon>
        <taxon>Aquifoliaceae</taxon>
        <taxon>Ilex</taxon>
    </lineage>
</organism>
<dbReference type="Pfam" id="PF00650">
    <property type="entry name" value="CRAL_TRIO"/>
    <property type="match status" value="1"/>
</dbReference>
<evidence type="ECO:0000313" key="6">
    <source>
        <dbReference type="EMBL" id="CAK9169994.1"/>
    </source>
</evidence>
<dbReference type="PROSITE" id="PS50191">
    <property type="entry name" value="CRAL_TRIO"/>
    <property type="match status" value="1"/>
</dbReference>